<dbReference type="RefSeq" id="WP_232000054.1">
    <property type="nucleotide sequence ID" value="NZ_JXDI01000002.1"/>
</dbReference>
<dbReference type="InterPro" id="IPR029062">
    <property type="entry name" value="Class_I_gatase-like"/>
</dbReference>
<name>A0A1G9ZZJ5_9PSED</name>
<accession>A0A1G9ZZJ5</accession>
<reference evidence="1 4" key="1">
    <citation type="submission" date="2015-01" db="EMBL/GenBank/DDBJ databases">
        <title>Genome Sequence of Pseudomonas antarctica CMS 35.</title>
        <authorList>
            <person name="Voget S."/>
            <person name="Chow J."/>
            <person name="Daniel R."/>
            <person name="Streit W."/>
        </authorList>
    </citation>
    <scope>NUCLEOTIDE SEQUENCE [LARGE SCALE GENOMIC DNA]</scope>
    <source>
        <strain evidence="1 4">CMS 35</strain>
    </source>
</reference>
<organism evidence="2 3">
    <name type="scientific">Pseudomonas antarctica</name>
    <dbReference type="NCBI Taxonomy" id="219572"/>
    <lineage>
        <taxon>Bacteria</taxon>
        <taxon>Pseudomonadati</taxon>
        <taxon>Pseudomonadota</taxon>
        <taxon>Gammaproteobacteria</taxon>
        <taxon>Pseudomonadales</taxon>
        <taxon>Pseudomonadaceae</taxon>
        <taxon>Pseudomonas</taxon>
    </lineage>
</organism>
<dbReference type="SUPFAM" id="SSF52317">
    <property type="entry name" value="Class I glutamine amidotransferase-like"/>
    <property type="match status" value="1"/>
</dbReference>
<reference evidence="2 3" key="2">
    <citation type="submission" date="2016-10" db="EMBL/GenBank/DDBJ databases">
        <authorList>
            <person name="de Groot N.N."/>
        </authorList>
    </citation>
    <scope>NUCLEOTIDE SEQUENCE [LARGE SCALE GENOMIC DNA]</scope>
    <source>
        <strain evidence="2 3">BS2772</strain>
    </source>
</reference>
<dbReference type="Proteomes" id="UP000182470">
    <property type="component" value="Chromosome I"/>
</dbReference>
<evidence type="ECO:0000313" key="2">
    <source>
        <dbReference type="EMBL" id="SDN26879.1"/>
    </source>
</evidence>
<evidence type="ECO:0000313" key="4">
    <source>
        <dbReference type="Proteomes" id="UP000748067"/>
    </source>
</evidence>
<protein>
    <submittedName>
        <fullName evidence="2">Uncharacterized protein</fullName>
    </submittedName>
</protein>
<sequence length="309" mass="33021">MSDSTQCHCEVSCTKSRECCDKHSGHCSEHGAEIQVHVHIHRHLHCCPSKTVCSVEQPAEKTDQKLDQKPDNPVKPIELPVIRFGFYGVAMGSPHYPELMVQVNAPSNYGVGGVYNKIRAVTTLDASKDIISSALTAAQLKATYDVLSVGLHGSPFTVAEAVRLKEYAALGGVVLLTCDGATTAGMTNVLQQFGHTGVLTKATAVAYSGVASATERLSSYFGDSSGVTLKGHSLLVVTSGQPPSGSRVLATSGSNLLFWTVGATEGRVVAMSHFSLTQFDVAGTEIDNGQERFLNNMMAYLFDKVLEKR</sequence>
<dbReference type="EMBL" id="LT629704">
    <property type="protein sequence ID" value="SDN26879.1"/>
    <property type="molecule type" value="Genomic_DNA"/>
</dbReference>
<evidence type="ECO:0000313" key="3">
    <source>
        <dbReference type="Proteomes" id="UP000182470"/>
    </source>
</evidence>
<dbReference type="EMBL" id="JXDI01000002">
    <property type="protein sequence ID" value="KAF2407038.1"/>
    <property type="molecule type" value="Genomic_DNA"/>
</dbReference>
<proteinExistence type="predicted"/>
<evidence type="ECO:0000313" key="1">
    <source>
        <dbReference type="EMBL" id="KAF2407038.1"/>
    </source>
</evidence>
<gene>
    <name evidence="1" type="ORF">PSAN_39660</name>
    <name evidence="2" type="ORF">SAMN04490179_3413</name>
</gene>
<dbReference type="AlphaFoldDB" id="A0A1G9ZZJ5"/>
<dbReference type="Proteomes" id="UP000748067">
    <property type="component" value="Unassembled WGS sequence"/>
</dbReference>
<keyword evidence="4" id="KW-1185">Reference proteome</keyword>